<evidence type="ECO:0000313" key="1">
    <source>
        <dbReference type="EMBL" id="EJD74489.1"/>
    </source>
</evidence>
<dbReference type="GeneID" id="31251867"/>
<dbReference type="AlphaFoldDB" id="A0A1S0UFX5"/>
<name>A0A1S0UFX5_LOALO</name>
<gene>
    <name evidence="1" type="ORF">LOAG_18203</name>
</gene>
<dbReference type="RefSeq" id="XP_020305406.1">
    <property type="nucleotide sequence ID" value="XM_020450868.1"/>
</dbReference>
<sequence length="130" mass="14773">MKKIKRGRDGEVRNATIEIAGGKLLNRPINMFSRLEITEENSESSTIKEPEQLKELIPAQIKRLTKERIHQVTGKSNPILRGVISLAMITMLIQQASRIKTCNDCLLFPLVYQKSGSAETIRSTFSYQRK</sequence>
<protein>
    <submittedName>
        <fullName evidence="1">Uncharacterized protein</fullName>
    </submittedName>
</protein>
<organism evidence="1">
    <name type="scientific">Loa loa</name>
    <name type="common">Eye worm</name>
    <name type="synonym">Filaria loa</name>
    <dbReference type="NCBI Taxonomy" id="7209"/>
    <lineage>
        <taxon>Eukaryota</taxon>
        <taxon>Metazoa</taxon>
        <taxon>Ecdysozoa</taxon>
        <taxon>Nematoda</taxon>
        <taxon>Chromadorea</taxon>
        <taxon>Rhabditida</taxon>
        <taxon>Spirurina</taxon>
        <taxon>Spiruromorpha</taxon>
        <taxon>Filarioidea</taxon>
        <taxon>Onchocercidae</taxon>
        <taxon>Loa</taxon>
    </lineage>
</organism>
<dbReference type="CTD" id="31251867"/>
<accession>A0A1S0UFX5</accession>
<proteinExistence type="predicted"/>
<dbReference type="EMBL" id="JH712289">
    <property type="protein sequence ID" value="EJD74489.1"/>
    <property type="molecule type" value="Genomic_DNA"/>
</dbReference>
<reference evidence="1" key="1">
    <citation type="submission" date="2012-04" db="EMBL/GenBank/DDBJ databases">
        <title>The Genome Sequence of Loa loa.</title>
        <authorList>
            <consortium name="The Broad Institute Genome Sequencing Platform"/>
            <consortium name="Broad Institute Genome Sequencing Center for Infectious Disease"/>
            <person name="Nutman T.B."/>
            <person name="Fink D.L."/>
            <person name="Russ C."/>
            <person name="Young S."/>
            <person name="Zeng Q."/>
            <person name="Gargeya S."/>
            <person name="Alvarado L."/>
            <person name="Berlin A."/>
            <person name="Chapman S.B."/>
            <person name="Chen Z."/>
            <person name="Freedman E."/>
            <person name="Gellesch M."/>
            <person name="Goldberg J."/>
            <person name="Griggs A."/>
            <person name="Gujja S."/>
            <person name="Heilman E.R."/>
            <person name="Heiman D."/>
            <person name="Howarth C."/>
            <person name="Mehta T."/>
            <person name="Neiman D."/>
            <person name="Pearson M."/>
            <person name="Roberts A."/>
            <person name="Saif S."/>
            <person name="Shea T."/>
            <person name="Shenoy N."/>
            <person name="Sisk P."/>
            <person name="Stolte C."/>
            <person name="Sykes S."/>
            <person name="White J."/>
            <person name="Yandava C."/>
            <person name="Haas B."/>
            <person name="Henn M.R."/>
            <person name="Nusbaum C."/>
            <person name="Birren B."/>
        </authorList>
    </citation>
    <scope>NUCLEOTIDE SEQUENCE [LARGE SCALE GENOMIC DNA]</scope>
</reference>
<dbReference type="InParanoid" id="A0A1S0UFX5"/>
<dbReference type="KEGG" id="loa:LOAG_18203"/>